<dbReference type="InterPro" id="IPR043504">
    <property type="entry name" value="Peptidase_S1_PA_chymotrypsin"/>
</dbReference>
<dbReference type="SMART" id="SM00680">
    <property type="entry name" value="CLIP"/>
    <property type="match status" value="1"/>
</dbReference>
<feature type="chain" id="PRO_5040538416" description="CLIP domain-containing serine protease" evidence="9">
    <location>
        <begin position="18"/>
        <end position="457"/>
    </location>
</feature>
<dbReference type="InterPro" id="IPR009003">
    <property type="entry name" value="Peptidase_S1_PA"/>
</dbReference>
<dbReference type="InterPro" id="IPR018114">
    <property type="entry name" value="TRYPSIN_HIS"/>
</dbReference>
<feature type="signal peptide" evidence="9">
    <location>
        <begin position="1"/>
        <end position="17"/>
    </location>
</feature>
<dbReference type="Proteomes" id="UP001153737">
    <property type="component" value="Chromosome 6"/>
</dbReference>
<comment type="subcellular location">
    <subcellularLocation>
        <location evidence="9">Secreted</location>
    </subcellularLocation>
</comment>
<evidence type="ECO:0000313" key="13">
    <source>
        <dbReference type="Proteomes" id="UP001153737"/>
    </source>
</evidence>
<proteinExistence type="inferred from homology"/>
<evidence type="ECO:0000313" key="12">
    <source>
        <dbReference type="EMBL" id="CAG9822463.1"/>
    </source>
</evidence>
<keyword evidence="6" id="KW-0325">Glycoprotein</keyword>
<keyword evidence="1 8" id="KW-0645">Protease</keyword>
<organism evidence="12 13">
    <name type="scientific">Phaedon cochleariae</name>
    <name type="common">Mustard beetle</name>
    <dbReference type="NCBI Taxonomy" id="80249"/>
    <lineage>
        <taxon>Eukaryota</taxon>
        <taxon>Metazoa</taxon>
        <taxon>Ecdysozoa</taxon>
        <taxon>Arthropoda</taxon>
        <taxon>Hexapoda</taxon>
        <taxon>Insecta</taxon>
        <taxon>Pterygota</taxon>
        <taxon>Neoptera</taxon>
        <taxon>Endopterygota</taxon>
        <taxon>Coleoptera</taxon>
        <taxon>Polyphaga</taxon>
        <taxon>Cucujiformia</taxon>
        <taxon>Chrysomeloidea</taxon>
        <taxon>Chrysomelidae</taxon>
        <taxon>Chrysomelinae</taxon>
        <taxon>Chrysomelini</taxon>
        <taxon>Phaedon</taxon>
    </lineage>
</organism>
<dbReference type="FunFam" id="2.40.10.10:FF:000028">
    <property type="entry name" value="Serine protease easter"/>
    <property type="match status" value="1"/>
</dbReference>
<dbReference type="Gene3D" id="3.30.1640.30">
    <property type="match status" value="1"/>
</dbReference>
<keyword evidence="13" id="KW-1185">Reference proteome</keyword>
<dbReference type="AlphaFoldDB" id="A0A9N9SHE6"/>
<dbReference type="SMART" id="SM00020">
    <property type="entry name" value="Tryp_SPc"/>
    <property type="match status" value="1"/>
</dbReference>
<evidence type="ECO:0000256" key="3">
    <source>
        <dbReference type="ARBA" id="ARBA00022801"/>
    </source>
</evidence>
<keyword evidence="5" id="KW-1015">Disulfide bond</keyword>
<dbReference type="PROSITE" id="PS00134">
    <property type="entry name" value="TRYPSIN_HIS"/>
    <property type="match status" value="1"/>
</dbReference>
<dbReference type="CDD" id="cd00190">
    <property type="entry name" value="Tryp_SPc"/>
    <property type="match status" value="1"/>
</dbReference>
<evidence type="ECO:0000256" key="1">
    <source>
        <dbReference type="ARBA" id="ARBA00022670"/>
    </source>
</evidence>
<accession>A0A9N9SHE6</accession>
<dbReference type="Pfam" id="PF12032">
    <property type="entry name" value="CLIP"/>
    <property type="match status" value="1"/>
</dbReference>
<dbReference type="GO" id="GO:0006508">
    <property type="term" value="P:proteolysis"/>
    <property type="evidence" value="ECO:0007669"/>
    <property type="project" value="UniProtKB-KW"/>
</dbReference>
<dbReference type="Gene3D" id="2.40.10.10">
    <property type="entry name" value="Trypsin-like serine proteases"/>
    <property type="match status" value="3"/>
</dbReference>
<dbReference type="EMBL" id="OU896712">
    <property type="protein sequence ID" value="CAG9822463.1"/>
    <property type="molecule type" value="Genomic_DNA"/>
</dbReference>
<keyword evidence="3 8" id="KW-0378">Hydrolase</keyword>
<feature type="domain" description="Clip" evidence="11">
    <location>
        <begin position="72"/>
        <end position="124"/>
    </location>
</feature>
<reference evidence="12" key="2">
    <citation type="submission" date="2022-10" db="EMBL/GenBank/DDBJ databases">
        <authorList>
            <consortium name="ENA_rothamsted_submissions"/>
            <consortium name="culmorum"/>
            <person name="King R."/>
        </authorList>
    </citation>
    <scope>NUCLEOTIDE SEQUENCE</scope>
</reference>
<dbReference type="PANTHER" id="PTHR24252:SF7">
    <property type="entry name" value="HYALIN"/>
    <property type="match status" value="1"/>
</dbReference>
<feature type="domain" description="Peptidase S1" evidence="10">
    <location>
        <begin position="167"/>
        <end position="431"/>
    </location>
</feature>
<comment type="similarity">
    <text evidence="7 9">Belongs to the peptidase S1 family. CLIP subfamily.</text>
</comment>
<name>A0A9N9SHE6_PHACE</name>
<dbReference type="GO" id="GO:0004252">
    <property type="term" value="F:serine-type endopeptidase activity"/>
    <property type="evidence" value="ECO:0007669"/>
    <property type="project" value="UniProtKB-UniRule"/>
</dbReference>
<dbReference type="EC" id="3.4.21.-" evidence="8"/>
<protein>
    <recommendedName>
        <fullName evidence="9">CLIP domain-containing serine protease</fullName>
        <ecNumber evidence="8">3.4.21.-</ecNumber>
    </recommendedName>
</protein>
<evidence type="ECO:0000256" key="9">
    <source>
        <dbReference type="RuleBase" id="RU366078"/>
    </source>
</evidence>
<evidence type="ECO:0000256" key="5">
    <source>
        <dbReference type="ARBA" id="ARBA00023157"/>
    </source>
</evidence>
<reference evidence="12" key="1">
    <citation type="submission" date="2022-01" db="EMBL/GenBank/DDBJ databases">
        <authorList>
            <person name="King R."/>
        </authorList>
    </citation>
    <scope>NUCLEOTIDE SEQUENCE</scope>
</reference>
<keyword evidence="4 8" id="KW-0720">Serine protease</keyword>
<dbReference type="PROSITE" id="PS00135">
    <property type="entry name" value="TRYPSIN_SER"/>
    <property type="match status" value="1"/>
</dbReference>
<dbReference type="PRINTS" id="PR00722">
    <property type="entry name" value="CHYMOTRYPSIN"/>
</dbReference>
<evidence type="ECO:0000256" key="6">
    <source>
        <dbReference type="ARBA" id="ARBA00023180"/>
    </source>
</evidence>
<dbReference type="PANTHER" id="PTHR24252">
    <property type="entry name" value="ACROSIN-RELATED"/>
    <property type="match status" value="1"/>
</dbReference>
<dbReference type="PROSITE" id="PS50240">
    <property type="entry name" value="TRYPSIN_DOM"/>
    <property type="match status" value="1"/>
</dbReference>
<comment type="domain">
    <text evidence="9">The clip domain consists of 35-55 residues which are 'knitted' together usually by 3 conserved disulfide bonds forming a clip-like compact structure.</text>
</comment>
<evidence type="ECO:0000259" key="10">
    <source>
        <dbReference type="PROSITE" id="PS50240"/>
    </source>
</evidence>
<evidence type="ECO:0000256" key="4">
    <source>
        <dbReference type="ARBA" id="ARBA00022825"/>
    </source>
</evidence>
<dbReference type="InterPro" id="IPR001254">
    <property type="entry name" value="Trypsin_dom"/>
</dbReference>
<dbReference type="GO" id="GO:0005576">
    <property type="term" value="C:extracellular region"/>
    <property type="evidence" value="ECO:0007669"/>
    <property type="project" value="UniProtKB-SubCell"/>
</dbReference>
<dbReference type="InterPro" id="IPR038565">
    <property type="entry name" value="CLIP_sf"/>
</dbReference>
<evidence type="ECO:0000256" key="2">
    <source>
        <dbReference type="ARBA" id="ARBA00022729"/>
    </source>
</evidence>
<gene>
    <name evidence="12" type="ORF">PHAECO_LOCUS9915</name>
</gene>
<evidence type="ECO:0000256" key="8">
    <source>
        <dbReference type="RuleBase" id="RU363034"/>
    </source>
</evidence>
<dbReference type="InterPro" id="IPR001314">
    <property type="entry name" value="Peptidase_S1A"/>
</dbReference>
<evidence type="ECO:0000256" key="7">
    <source>
        <dbReference type="ARBA" id="ARBA00024195"/>
    </source>
</evidence>
<keyword evidence="9" id="KW-0964">Secreted</keyword>
<dbReference type="InterPro" id="IPR033116">
    <property type="entry name" value="TRYPSIN_SER"/>
</dbReference>
<dbReference type="Pfam" id="PF00089">
    <property type="entry name" value="Trypsin"/>
    <property type="match status" value="1"/>
</dbReference>
<evidence type="ECO:0000259" key="11">
    <source>
        <dbReference type="PROSITE" id="PS51888"/>
    </source>
</evidence>
<sequence>MLLKLCLFVTTLTIISGYVEVSGFSRRSVGDGNSASHEDLVETVFNNTGRAFPQKSADNIANSTVNLKMATVCETPNGDVGFCLGIRQCQKLLNQLANMKARNFLRESMCGPYNEDRQNPKVCCGQSDNYRNVSEHIAKNIPSKADDLKRIFPKRCGIQRTKMSGRIIGGTEAQLGEFPWMARLEHKTRRGAKSLGCSGFLVHAKYVLTAAHCVDEGFVRARGPLFAVILGEHDSESKIDCDVGNRSCADPPQISRVAKVIVHPGYDSQAVAHYNDIALVHLNKGARWTEYVQPICLLTDSSKVVPQKYFLSGWGKTSEDVPMSPVKMKIDIPAADKSSCSERYFSLLGIDLAPTQICAGGEPDRDSCNGDSGGPLMLPVTDREAGAGRGSSTTWYAAGIVSFGIGCGVEGWPGVYTNVVEFVPWIEEEMAKNSLVAGVKGPGKVKKKRRRNQQTGL</sequence>
<dbReference type="OrthoDB" id="9028152at2759"/>
<dbReference type="InterPro" id="IPR022700">
    <property type="entry name" value="CLIP"/>
</dbReference>
<keyword evidence="2 9" id="KW-0732">Signal</keyword>
<dbReference type="PROSITE" id="PS51888">
    <property type="entry name" value="CLIP"/>
    <property type="match status" value="1"/>
</dbReference>
<dbReference type="SUPFAM" id="SSF50494">
    <property type="entry name" value="Trypsin-like serine proteases"/>
    <property type="match status" value="1"/>
</dbReference>